<gene>
    <name evidence="2" type="ORF">GFH32_15100</name>
</gene>
<evidence type="ECO:0008006" key="4">
    <source>
        <dbReference type="Google" id="ProtNLM"/>
    </source>
</evidence>
<dbReference type="KEGG" id="sphe:GFH32_15100"/>
<keyword evidence="3" id="KW-1185">Reference proteome</keyword>
<keyword evidence="1" id="KW-1133">Transmembrane helix</keyword>
<reference evidence="2 3" key="1">
    <citation type="submission" date="2019-10" db="EMBL/GenBank/DDBJ databases">
        <authorList>
            <person name="Dong K."/>
        </authorList>
    </citation>
    <scope>NUCLEOTIDE SEQUENCE [LARGE SCALE GENOMIC DNA]</scope>
    <source>
        <strain evidence="3">dk4302</strain>
    </source>
</reference>
<dbReference type="Proteomes" id="UP000326921">
    <property type="component" value="Chromosome"/>
</dbReference>
<feature type="transmembrane region" description="Helical" evidence="1">
    <location>
        <begin position="12"/>
        <end position="29"/>
    </location>
</feature>
<name>A0A5Q0QF23_9SPHI</name>
<keyword evidence="1" id="KW-0812">Transmembrane</keyword>
<evidence type="ECO:0000313" key="2">
    <source>
        <dbReference type="EMBL" id="QGA27561.1"/>
    </source>
</evidence>
<keyword evidence="1" id="KW-0472">Membrane</keyword>
<proteinExistence type="predicted"/>
<evidence type="ECO:0000256" key="1">
    <source>
        <dbReference type="SAM" id="Phobius"/>
    </source>
</evidence>
<dbReference type="EMBL" id="CP045652">
    <property type="protein sequence ID" value="QGA27561.1"/>
    <property type="molecule type" value="Genomic_DNA"/>
</dbReference>
<evidence type="ECO:0000313" key="3">
    <source>
        <dbReference type="Proteomes" id="UP000326921"/>
    </source>
</evidence>
<dbReference type="AlphaFoldDB" id="A0A5Q0QF23"/>
<feature type="transmembrane region" description="Helical" evidence="1">
    <location>
        <begin position="35"/>
        <end position="56"/>
    </location>
</feature>
<sequence length="159" mass="18031">MNVYRESQSFMSKWLVLLSVLLIGWKLYTVLSASVINNLAVLLSAALFLIIFVLLFSIRLKTRYDSEGIHVRFVPFVFNRLYAWSEIEEVSLKKYSLFDYGGWGYRFGRGGIAMSTSGNMGVQLQLKSGKKVLIGTQTPKEVQSVIDYYYSGEGRNSNA</sequence>
<accession>A0A5Q0QF23</accession>
<protein>
    <recommendedName>
        <fullName evidence="4">PH domain-containing protein</fullName>
    </recommendedName>
</protein>
<organism evidence="2 3">
    <name type="scientific">Sphingobacterium zhuxiongii</name>
    <dbReference type="NCBI Taxonomy" id="2662364"/>
    <lineage>
        <taxon>Bacteria</taxon>
        <taxon>Pseudomonadati</taxon>
        <taxon>Bacteroidota</taxon>
        <taxon>Sphingobacteriia</taxon>
        <taxon>Sphingobacteriales</taxon>
        <taxon>Sphingobacteriaceae</taxon>
        <taxon>Sphingobacterium</taxon>
    </lineage>
</organism>